<accession>A0ABD0J269</accession>
<keyword evidence="3" id="KW-1185">Reference proteome</keyword>
<evidence type="ECO:0000313" key="3">
    <source>
        <dbReference type="Proteomes" id="UP001519460"/>
    </source>
</evidence>
<evidence type="ECO:0000313" key="2">
    <source>
        <dbReference type="EMBL" id="KAK7451347.1"/>
    </source>
</evidence>
<gene>
    <name evidence="2" type="ORF">BaRGS_00039844</name>
</gene>
<dbReference type="EMBL" id="JACVVK020000729">
    <property type="protein sequence ID" value="KAK7451347.1"/>
    <property type="molecule type" value="Genomic_DNA"/>
</dbReference>
<comment type="caution">
    <text evidence="2">The sequence shown here is derived from an EMBL/GenBank/DDBJ whole genome shotgun (WGS) entry which is preliminary data.</text>
</comment>
<organism evidence="2 3">
    <name type="scientific">Batillaria attramentaria</name>
    <dbReference type="NCBI Taxonomy" id="370345"/>
    <lineage>
        <taxon>Eukaryota</taxon>
        <taxon>Metazoa</taxon>
        <taxon>Spiralia</taxon>
        <taxon>Lophotrochozoa</taxon>
        <taxon>Mollusca</taxon>
        <taxon>Gastropoda</taxon>
        <taxon>Caenogastropoda</taxon>
        <taxon>Sorbeoconcha</taxon>
        <taxon>Cerithioidea</taxon>
        <taxon>Batillariidae</taxon>
        <taxon>Batillaria</taxon>
    </lineage>
</organism>
<reference evidence="2 3" key="1">
    <citation type="journal article" date="2023" name="Sci. Data">
        <title>Genome assembly of the Korean intertidal mud-creeper Batillaria attramentaria.</title>
        <authorList>
            <person name="Patra A.K."/>
            <person name="Ho P.T."/>
            <person name="Jun S."/>
            <person name="Lee S.J."/>
            <person name="Kim Y."/>
            <person name="Won Y.J."/>
        </authorList>
    </citation>
    <scope>NUCLEOTIDE SEQUENCE [LARGE SCALE GENOMIC DNA]</scope>
    <source>
        <strain evidence="2">Wonlab-2016</strain>
    </source>
</reference>
<dbReference type="AlphaFoldDB" id="A0ABD0J269"/>
<protein>
    <submittedName>
        <fullName evidence="2">Uncharacterized protein</fullName>
    </submittedName>
</protein>
<name>A0ABD0J269_9CAEN</name>
<sequence length="72" mass="7986">MPKKSVQKTSRRTGNVSEMLSLPLGRDAVDHNCWQGKHGTWPAPRRTKMPEIRGRTAGTISWGVTEPTSLSI</sequence>
<feature type="region of interest" description="Disordered" evidence="1">
    <location>
        <begin position="35"/>
        <end position="72"/>
    </location>
</feature>
<evidence type="ECO:0000256" key="1">
    <source>
        <dbReference type="SAM" id="MobiDB-lite"/>
    </source>
</evidence>
<proteinExistence type="predicted"/>
<dbReference type="Proteomes" id="UP001519460">
    <property type="component" value="Unassembled WGS sequence"/>
</dbReference>